<feature type="compositionally biased region" description="Low complexity" evidence="1">
    <location>
        <begin position="382"/>
        <end position="395"/>
    </location>
</feature>
<feature type="non-terminal residue" evidence="2">
    <location>
        <position position="1"/>
    </location>
</feature>
<dbReference type="GO" id="GO:0005814">
    <property type="term" value="C:centriole"/>
    <property type="evidence" value="ECO:0007669"/>
    <property type="project" value="TreeGrafter"/>
</dbReference>
<dbReference type="OrthoDB" id="6616361at2759"/>
<dbReference type="GO" id="GO:1901673">
    <property type="term" value="P:regulation of mitotic spindle assembly"/>
    <property type="evidence" value="ECO:0007669"/>
    <property type="project" value="TreeGrafter"/>
</dbReference>
<dbReference type="PANTHER" id="PTHR31022">
    <property type="entry name" value="CENTRIOLE, CILIA AND SPINDLE-ASSOCIATED PROTEIN"/>
    <property type="match status" value="1"/>
</dbReference>
<reference evidence="2 3" key="1">
    <citation type="submission" date="2017-06" db="EMBL/GenBank/DDBJ databases">
        <title>A platform for efficient transgenesis in Macrostomum lignano, a flatworm model organism for stem cell research.</title>
        <authorList>
            <person name="Berezikov E."/>
        </authorList>
    </citation>
    <scope>NUCLEOTIDE SEQUENCE [LARGE SCALE GENOMIC DNA]</scope>
    <source>
        <strain evidence="2">DV1</strain>
        <tissue evidence="2">Whole organism</tissue>
    </source>
</reference>
<feature type="region of interest" description="Disordered" evidence="1">
    <location>
        <begin position="59"/>
        <end position="157"/>
    </location>
</feature>
<gene>
    <name evidence="2" type="ORF">BOX15_Mlig027461g1</name>
</gene>
<feature type="compositionally biased region" description="Polar residues" evidence="1">
    <location>
        <begin position="110"/>
        <end position="121"/>
    </location>
</feature>
<feature type="compositionally biased region" description="Low complexity" evidence="1">
    <location>
        <begin position="180"/>
        <end position="189"/>
    </location>
</feature>
<evidence type="ECO:0000313" key="3">
    <source>
        <dbReference type="Proteomes" id="UP000215902"/>
    </source>
</evidence>
<feature type="compositionally biased region" description="Basic residues" evidence="1">
    <location>
        <begin position="247"/>
        <end position="257"/>
    </location>
</feature>
<feature type="compositionally biased region" description="Basic residues" evidence="1">
    <location>
        <begin position="190"/>
        <end position="204"/>
    </location>
</feature>
<keyword evidence="3" id="KW-1185">Reference proteome</keyword>
<dbReference type="PANTHER" id="PTHR31022:SF4">
    <property type="entry name" value="CENTRIOLE, CILIA AND SPINDLE-ASSOCIATED PROTEIN"/>
    <property type="match status" value="1"/>
</dbReference>
<feature type="compositionally biased region" description="Low complexity" evidence="1">
    <location>
        <begin position="321"/>
        <end position="331"/>
    </location>
</feature>
<evidence type="ECO:0000313" key="2">
    <source>
        <dbReference type="EMBL" id="PAA58321.1"/>
    </source>
</evidence>
<organism evidence="2 3">
    <name type="scientific">Macrostomum lignano</name>
    <dbReference type="NCBI Taxonomy" id="282301"/>
    <lineage>
        <taxon>Eukaryota</taxon>
        <taxon>Metazoa</taxon>
        <taxon>Spiralia</taxon>
        <taxon>Lophotrochozoa</taxon>
        <taxon>Platyhelminthes</taxon>
        <taxon>Rhabditophora</taxon>
        <taxon>Macrostomorpha</taxon>
        <taxon>Macrostomida</taxon>
        <taxon>Macrostomidae</taxon>
        <taxon>Macrostomum</taxon>
    </lineage>
</organism>
<dbReference type="InterPro" id="IPR029774">
    <property type="entry name" value="CSAP"/>
</dbReference>
<dbReference type="Pfam" id="PF15748">
    <property type="entry name" value="CCSAP"/>
    <property type="match status" value="1"/>
</dbReference>
<dbReference type="GO" id="GO:0035869">
    <property type="term" value="C:ciliary transition zone"/>
    <property type="evidence" value="ECO:0007669"/>
    <property type="project" value="TreeGrafter"/>
</dbReference>
<sequence length="457" mass="52058">IRSNQSEVVMATRSEYQKNYRNYTKKAAEEYQEHLRYRQLRKSAEFAHHDWAWSGVEVEDTATPSAASASPPHAVASGSPPKQKAATAAETELKLTDLPPSRRLSKAEPSLSTLSQSGSETDYQEREANLLDDPLAETAEETAAPSPPIDEAAERAKIRRAIRELKLKRQEELQKQPAEQQQQRQQQQQQRRRRRYHWQQRRHREPSPPPRLAARYSSDEVDADEESNDIDETDEVTDDYEEQLAAARRRRLRRRQRQQQEAQQKQKQEQQQQQKQQTRTAAQQQKKPKRRAAPPDCPPLELDRVAEDSAQALFNHEGQSQKKSLQQQKQQPEAEPRPIFYPWGMGDEERQYGLKRTFNVRATRDVYDSALRARDRCPPSRTRPATAGLATAAGGTRAGRSGGRSATAVAGRLGASAPGAQDDYWLSEYAKNFAKYANALYARNRQALASRARADLL</sequence>
<feature type="region of interest" description="Disordered" evidence="1">
    <location>
        <begin position="374"/>
        <end position="404"/>
    </location>
</feature>
<dbReference type="GO" id="GO:0005819">
    <property type="term" value="C:spindle"/>
    <property type="evidence" value="ECO:0007669"/>
    <property type="project" value="TreeGrafter"/>
</dbReference>
<dbReference type="GO" id="GO:0008017">
    <property type="term" value="F:microtubule binding"/>
    <property type="evidence" value="ECO:0007669"/>
    <property type="project" value="TreeGrafter"/>
</dbReference>
<dbReference type="GO" id="GO:0036064">
    <property type="term" value="C:ciliary basal body"/>
    <property type="evidence" value="ECO:0007669"/>
    <property type="project" value="TreeGrafter"/>
</dbReference>
<evidence type="ECO:0000256" key="1">
    <source>
        <dbReference type="SAM" id="MobiDB-lite"/>
    </source>
</evidence>
<proteinExistence type="predicted"/>
<feature type="compositionally biased region" description="Low complexity" evidence="1">
    <location>
        <begin position="64"/>
        <end position="90"/>
    </location>
</feature>
<accession>A0A267E9R4</accession>
<feature type="compositionally biased region" description="Acidic residues" evidence="1">
    <location>
        <begin position="219"/>
        <end position="242"/>
    </location>
</feature>
<feature type="region of interest" description="Disordered" evidence="1">
    <location>
        <begin position="169"/>
        <end position="345"/>
    </location>
</feature>
<comment type="caution">
    <text evidence="2">The sequence shown here is derived from an EMBL/GenBank/DDBJ whole genome shotgun (WGS) entry which is preliminary data.</text>
</comment>
<dbReference type="AlphaFoldDB" id="A0A267E9R4"/>
<feature type="compositionally biased region" description="Low complexity" evidence="1">
    <location>
        <begin position="259"/>
        <end position="285"/>
    </location>
</feature>
<dbReference type="EMBL" id="NIVC01002388">
    <property type="protein sequence ID" value="PAA58321.1"/>
    <property type="molecule type" value="Genomic_DNA"/>
</dbReference>
<name>A0A267E9R4_9PLAT</name>
<dbReference type="Proteomes" id="UP000215902">
    <property type="component" value="Unassembled WGS sequence"/>
</dbReference>
<protein>
    <submittedName>
        <fullName evidence="2">Uncharacterized protein</fullName>
    </submittedName>
</protein>